<sequence length="594" mass="63817">MSHWIKLVLVQRFIACVAVRLPQRDINGSILLEWDKEIRITCDNFTTDDTVHWFIVRPPHGPSGIGWCHPAPPCSSHEPGMKLTRSETTQESELTASGDSRLKLIGTSVECAAGSDFVQAKVLLFNISLDSTRADTTLIAVLAGGTGSGFIVLIICVIIVLEIFKRLKVLEEHINIVYEGSGLGRDAALTNTSERSTSKLTIKADEQGTSFGYATVELVQGTSSGYASVEKTNEQETSFGYGTVELEQGRSSGYASTDNKTDEREASCGYASVDNKTDGQKISSGYASVELKAEEHDHASIDNAGSLKSAKTRFALVNNKATDTSAGYSEVELKTEEQETSCGYASIDNTGSVKSASRFALVNNKATGNNAGYSEVELEETEPMPSPVSAERRFVLADRSVGSLRSPSSGVDSAYSSTEDVLSKPAALSTGCRFTTGGESASGLPSNYVDLNDFKPSVCQPSNDASANSGAYAVVNKVPKHARARQPPPYEYAQVNKKGRSRSAAYTQVERKTRAEHPLVTDRHADTVQNAEVEIEAKHPPGNTQQQVVPAAQDGVVEDDTLNSEMNQLPFYVTDTESILSGAAHVEKHGCDSD</sequence>
<comment type="caution">
    <text evidence="3">The sequence shown here is derived from an EMBL/GenBank/DDBJ whole genome shotgun (WGS) entry which is preliminary data.</text>
</comment>
<reference evidence="3 4" key="1">
    <citation type="journal article" date="2023" name="Sci. Data">
        <title>Genome assembly of the Korean intertidal mud-creeper Batillaria attramentaria.</title>
        <authorList>
            <person name="Patra A.K."/>
            <person name="Ho P.T."/>
            <person name="Jun S."/>
            <person name="Lee S.J."/>
            <person name="Kim Y."/>
            <person name="Won Y.J."/>
        </authorList>
    </citation>
    <scope>NUCLEOTIDE SEQUENCE [LARGE SCALE GENOMIC DNA]</scope>
    <source>
        <strain evidence="3">Wonlab-2016</strain>
    </source>
</reference>
<evidence type="ECO:0000256" key="1">
    <source>
        <dbReference type="SAM" id="Phobius"/>
    </source>
</evidence>
<keyword evidence="4" id="KW-1185">Reference proteome</keyword>
<evidence type="ECO:0000256" key="2">
    <source>
        <dbReference type="SAM" id="SignalP"/>
    </source>
</evidence>
<organism evidence="3 4">
    <name type="scientific">Batillaria attramentaria</name>
    <dbReference type="NCBI Taxonomy" id="370345"/>
    <lineage>
        <taxon>Eukaryota</taxon>
        <taxon>Metazoa</taxon>
        <taxon>Spiralia</taxon>
        <taxon>Lophotrochozoa</taxon>
        <taxon>Mollusca</taxon>
        <taxon>Gastropoda</taxon>
        <taxon>Caenogastropoda</taxon>
        <taxon>Sorbeoconcha</taxon>
        <taxon>Cerithioidea</taxon>
        <taxon>Batillariidae</taxon>
        <taxon>Batillaria</taxon>
    </lineage>
</organism>
<keyword evidence="1" id="KW-0812">Transmembrane</keyword>
<proteinExistence type="predicted"/>
<dbReference type="EMBL" id="JACVVK020000058">
    <property type="protein sequence ID" value="KAK7497499.1"/>
    <property type="molecule type" value="Genomic_DNA"/>
</dbReference>
<feature type="chain" id="PRO_5044819821" evidence="2">
    <location>
        <begin position="19"/>
        <end position="594"/>
    </location>
</feature>
<evidence type="ECO:0000313" key="3">
    <source>
        <dbReference type="EMBL" id="KAK7497499.1"/>
    </source>
</evidence>
<gene>
    <name evidence="3" type="ORF">BaRGS_00011341</name>
</gene>
<dbReference type="AlphaFoldDB" id="A0ABD0LEQ0"/>
<name>A0ABD0LEQ0_9CAEN</name>
<dbReference type="Proteomes" id="UP001519460">
    <property type="component" value="Unassembled WGS sequence"/>
</dbReference>
<keyword evidence="2" id="KW-0732">Signal</keyword>
<protein>
    <submittedName>
        <fullName evidence="3">Uncharacterized protein</fullName>
    </submittedName>
</protein>
<accession>A0ABD0LEQ0</accession>
<evidence type="ECO:0000313" key="4">
    <source>
        <dbReference type="Proteomes" id="UP001519460"/>
    </source>
</evidence>
<keyword evidence="1" id="KW-0472">Membrane</keyword>
<keyword evidence="1" id="KW-1133">Transmembrane helix</keyword>
<feature type="transmembrane region" description="Helical" evidence="1">
    <location>
        <begin position="138"/>
        <end position="161"/>
    </location>
</feature>
<feature type="signal peptide" evidence="2">
    <location>
        <begin position="1"/>
        <end position="18"/>
    </location>
</feature>